<gene>
    <name evidence="3" type="ORF">ACFQ4Y_07815</name>
</gene>
<protein>
    <submittedName>
        <fullName evidence="3">PepSY-associated TM helix domain-containing protein</fullName>
    </submittedName>
</protein>
<evidence type="ECO:0000313" key="4">
    <source>
        <dbReference type="Proteomes" id="UP001597282"/>
    </source>
</evidence>
<keyword evidence="2" id="KW-0472">Membrane</keyword>
<accession>A0ABW4C8X7</accession>
<dbReference type="EMBL" id="JBHTNU010000006">
    <property type="protein sequence ID" value="MFD1426842.1"/>
    <property type="molecule type" value="Genomic_DNA"/>
</dbReference>
<evidence type="ECO:0000256" key="1">
    <source>
        <dbReference type="SAM" id="MobiDB-lite"/>
    </source>
</evidence>
<name>A0ABW4C8X7_9BACL</name>
<dbReference type="PANTHER" id="PTHR34219:SF1">
    <property type="entry name" value="PEPSY DOMAIN-CONTAINING PROTEIN"/>
    <property type="match status" value="1"/>
</dbReference>
<feature type="transmembrane region" description="Helical" evidence="2">
    <location>
        <begin position="374"/>
        <end position="395"/>
    </location>
</feature>
<keyword evidence="4" id="KW-1185">Reference proteome</keyword>
<feature type="transmembrane region" description="Helical" evidence="2">
    <location>
        <begin position="415"/>
        <end position="440"/>
    </location>
</feature>
<keyword evidence="2" id="KW-0812">Transmembrane</keyword>
<dbReference type="InterPro" id="IPR005625">
    <property type="entry name" value="PepSY-ass_TM"/>
</dbReference>
<dbReference type="Pfam" id="PF03929">
    <property type="entry name" value="PepSY_TM"/>
    <property type="match status" value="1"/>
</dbReference>
<comment type="caution">
    <text evidence="3">The sequence shown here is derived from an EMBL/GenBank/DDBJ whole genome shotgun (WGS) entry which is preliminary data.</text>
</comment>
<dbReference type="PANTHER" id="PTHR34219">
    <property type="entry name" value="IRON-REGULATED INNER MEMBRANE PROTEIN-RELATED"/>
    <property type="match status" value="1"/>
</dbReference>
<feature type="transmembrane region" description="Helical" evidence="2">
    <location>
        <begin position="183"/>
        <end position="204"/>
    </location>
</feature>
<feature type="transmembrane region" description="Helical" evidence="2">
    <location>
        <begin position="12"/>
        <end position="37"/>
    </location>
</feature>
<evidence type="ECO:0000256" key="2">
    <source>
        <dbReference type="SAM" id="Phobius"/>
    </source>
</evidence>
<feature type="transmembrane region" description="Helical" evidence="2">
    <location>
        <begin position="138"/>
        <end position="162"/>
    </location>
</feature>
<organism evidence="3 4">
    <name type="scientific">Kroppenstedtia sanguinis</name>
    <dbReference type="NCBI Taxonomy" id="1380684"/>
    <lineage>
        <taxon>Bacteria</taxon>
        <taxon>Bacillati</taxon>
        <taxon>Bacillota</taxon>
        <taxon>Bacilli</taxon>
        <taxon>Bacillales</taxon>
        <taxon>Thermoactinomycetaceae</taxon>
        <taxon>Kroppenstedtia</taxon>
    </lineage>
</organism>
<reference evidence="4" key="1">
    <citation type="journal article" date="2019" name="Int. J. Syst. Evol. Microbiol.">
        <title>The Global Catalogue of Microorganisms (GCM) 10K type strain sequencing project: providing services to taxonomists for standard genome sequencing and annotation.</title>
        <authorList>
            <consortium name="The Broad Institute Genomics Platform"/>
            <consortium name="The Broad Institute Genome Sequencing Center for Infectious Disease"/>
            <person name="Wu L."/>
            <person name="Ma J."/>
        </authorList>
    </citation>
    <scope>NUCLEOTIDE SEQUENCE [LARGE SCALE GENOMIC DNA]</scope>
    <source>
        <strain evidence="4">S1</strain>
    </source>
</reference>
<dbReference type="RefSeq" id="WP_380164324.1">
    <property type="nucleotide sequence ID" value="NZ_JBHTNU010000006.1"/>
</dbReference>
<keyword evidence="2" id="KW-1133">Transmembrane helix</keyword>
<dbReference type="Proteomes" id="UP001597282">
    <property type="component" value="Unassembled WGS sequence"/>
</dbReference>
<feature type="region of interest" description="Disordered" evidence="1">
    <location>
        <begin position="245"/>
        <end position="271"/>
    </location>
</feature>
<proteinExistence type="predicted"/>
<sequence length="456" mass="51360">MKLNHYNRFWRMHFYAALFITPLLITLTLSGIGYLFYTDVENALYDDLFFGHSDKGEVQTLDEGISEVNHTFEGYKVSRVIMLEEPYNKRLTLTNDDGDEKYVFLDDNNQIVGDQKAAFTYSNVLRNLHSSLFIGGTFVNYLVELAACWAIFLLLSGVYLTFKGNALQLKNNPNKRQKNKRNHAFIGLILTVPMMIIIFTGLPWSALMGSQITKLGETYPDLGNTEMRYHPPTSDVNEIPWATRSQQEPLSQNHEDHEGHAGHHESGAGSLADIPNQLSVGKINDRATEEGISKPYSIIYPTDEQGVFTVSKGSNTGITGLDVSPDEETTNYFDQYTGNFLGKVDYQDYGIIGKWFTWGIPLHEGHLFGWPNKIINLIVCLGFLTLILLGFKTWLNRKKKGVLSAPIKVSKQLSVGFISLMVILGIIMPLFGISLVLVLVGELFLKLVDKWKKRSA</sequence>
<evidence type="ECO:0000313" key="3">
    <source>
        <dbReference type="EMBL" id="MFD1426842.1"/>
    </source>
</evidence>
<feature type="compositionally biased region" description="Basic and acidic residues" evidence="1">
    <location>
        <begin position="253"/>
        <end position="266"/>
    </location>
</feature>